<feature type="domain" description="PEP-utilising enzyme mobile" evidence="17">
    <location>
        <begin position="152"/>
        <end position="224"/>
    </location>
</feature>
<evidence type="ECO:0000256" key="5">
    <source>
        <dbReference type="ARBA" id="ARBA00012232"/>
    </source>
</evidence>
<dbReference type="PRINTS" id="PR01736">
    <property type="entry name" value="PHPHTRNFRASE"/>
</dbReference>
<dbReference type="SUPFAM" id="SSF52009">
    <property type="entry name" value="Phosphohistidine domain"/>
    <property type="match status" value="1"/>
</dbReference>
<reference evidence="20 21" key="1">
    <citation type="submission" date="2023-10" db="EMBL/GenBank/DDBJ databases">
        <title>Complete genome sequence of Shewanella sp. DAU334.</title>
        <authorList>
            <person name="Lee Y.-S."/>
            <person name="Jeong H.-R."/>
            <person name="Hwang E.-J."/>
            <person name="Choi Y.-L."/>
            <person name="Kim G.-D."/>
        </authorList>
    </citation>
    <scope>NUCLEOTIDE SEQUENCE [LARGE SCALE GENOMIC DNA]</scope>
    <source>
        <strain evidence="20 21">DAU334</strain>
    </source>
</reference>
<keyword evidence="10 16" id="KW-0808">Transferase</keyword>
<dbReference type="InterPro" id="IPR018274">
    <property type="entry name" value="PEP_util_AS"/>
</dbReference>
<evidence type="ECO:0000256" key="13">
    <source>
        <dbReference type="ARBA" id="ARBA00022777"/>
    </source>
</evidence>
<evidence type="ECO:0000256" key="3">
    <source>
        <dbReference type="ARBA" id="ARBA00004496"/>
    </source>
</evidence>
<dbReference type="EMBL" id="CP136522">
    <property type="protein sequence ID" value="WOT03703.1"/>
    <property type="molecule type" value="Genomic_DNA"/>
</dbReference>
<evidence type="ECO:0000259" key="19">
    <source>
        <dbReference type="Pfam" id="PF05524"/>
    </source>
</evidence>
<accession>A0ABZ0JU40</accession>
<dbReference type="Gene3D" id="3.20.20.60">
    <property type="entry name" value="Phosphoenolpyruvate-binding domains"/>
    <property type="match status" value="1"/>
</dbReference>
<dbReference type="InterPro" id="IPR008279">
    <property type="entry name" value="PEP-util_enz_mobile_dom"/>
</dbReference>
<dbReference type="SUPFAM" id="SSF47831">
    <property type="entry name" value="Enzyme I of the PEP:sugar phosphotransferase system HPr-binding (sub)domain"/>
    <property type="match status" value="1"/>
</dbReference>
<dbReference type="SUPFAM" id="SSF51621">
    <property type="entry name" value="Phosphoenolpyruvate/pyruvate domain"/>
    <property type="match status" value="1"/>
</dbReference>
<dbReference type="InterPro" id="IPR024692">
    <property type="entry name" value="PTS_EI"/>
</dbReference>
<dbReference type="InterPro" id="IPR000121">
    <property type="entry name" value="PEP_util_C"/>
</dbReference>
<dbReference type="InterPro" id="IPR008731">
    <property type="entry name" value="PTS_EIN"/>
</dbReference>
<dbReference type="PROSITE" id="PS00370">
    <property type="entry name" value="PEP_ENZYMES_PHOS_SITE"/>
    <property type="match status" value="1"/>
</dbReference>
<evidence type="ECO:0000256" key="10">
    <source>
        <dbReference type="ARBA" id="ARBA00022679"/>
    </source>
</evidence>
<evidence type="ECO:0000256" key="1">
    <source>
        <dbReference type="ARBA" id="ARBA00000683"/>
    </source>
</evidence>
<dbReference type="InterPro" id="IPR015813">
    <property type="entry name" value="Pyrv/PenolPyrv_kinase-like_dom"/>
</dbReference>
<comment type="catalytic activity">
    <reaction evidence="1 16">
        <text>L-histidyl-[protein] + phosphoenolpyruvate = N(pros)-phospho-L-histidyl-[protein] + pyruvate</text>
        <dbReference type="Rhea" id="RHEA:23880"/>
        <dbReference type="Rhea" id="RHEA-COMP:9745"/>
        <dbReference type="Rhea" id="RHEA-COMP:9746"/>
        <dbReference type="ChEBI" id="CHEBI:15361"/>
        <dbReference type="ChEBI" id="CHEBI:29979"/>
        <dbReference type="ChEBI" id="CHEBI:58702"/>
        <dbReference type="ChEBI" id="CHEBI:64837"/>
        <dbReference type="EC" id="2.7.3.9"/>
    </reaction>
</comment>
<keyword evidence="13 16" id="KW-0418">Kinase</keyword>
<keyword evidence="12 16" id="KW-0479">Metal-binding</keyword>
<keyword evidence="7 16" id="KW-0813">Transport</keyword>
<feature type="domain" description="Phosphotransferase system enzyme I N-terminal" evidence="19">
    <location>
        <begin position="4"/>
        <end position="125"/>
    </location>
</feature>
<dbReference type="InterPro" id="IPR006318">
    <property type="entry name" value="PTS_EI-like"/>
</dbReference>
<dbReference type="Proteomes" id="UP001529491">
    <property type="component" value="Chromosome"/>
</dbReference>
<evidence type="ECO:0000256" key="15">
    <source>
        <dbReference type="ARBA" id="ARBA00033235"/>
    </source>
</evidence>
<dbReference type="NCBIfam" id="TIGR01417">
    <property type="entry name" value="PTS_I_fam"/>
    <property type="match status" value="1"/>
</dbReference>
<gene>
    <name evidence="20" type="primary">ptsP</name>
    <name evidence="20" type="ORF">RGE70_10095</name>
</gene>
<evidence type="ECO:0000256" key="14">
    <source>
        <dbReference type="ARBA" id="ARBA00022842"/>
    </source>
</evidence>
<sequence>MSIKGIAVSSGIAFGKALHLNLHPVKINYQRLPTAAITVEQTKVTHAFIQHKNYLTNCLTQLKVDNQHYALIEADLLFLDDEELLDTIHNDISQLQINAEMALERVFSHQAFELEQLDDPYLANRAEDVQCLGRRLIAKVNGTEHVALTELQQPTVIFAHDLTPAEFALLPLEHISGLVLSTGGITSHTAILARSAALPTLLSCHYEGKQITNGDSVIINAIEGELHLNPTANTISKLSQLSQQEQSRKQQLLQLKELPTETLDGHSVSLLANVGSLNEISHLADIGAEGVGLFRTEFMLMNASTLPQEKAQYQFYCDALHLMQGRPLTIRTLDLGADKEIPCLTPGDELNPALGFRGIRYTLAHPEILTVQLRAILRAANHGPIRLMFPMLNQVEELDMVFELIEQCKRSLNQEEKGFGALSYGIVVETPAAVINLASMLPKLDFISIGTNDLTQYAMAADRTNPDLTRQYPSLSPAILTLIKMSIDSAKRQQVTVSVCGELASDPVVAPLLIGMGVDELSINLSALLEVKSVIRATNYSKCIEIAAQSIKKTRIEELNRYISGLI</sequence>
<dbReference type="InterPro" id="IPR036637">
    <property type="entry name" value="Phosphohistidine_dom_sf"/>
</dbReference>
<dbReference type="InterPro" id="IPR050499">
    <property type="entry name" value="PEP-utilizing_PTS_enzyme"/>
</dbReference>
<dbReference type="Gene3D" id="3.50.30.10">
    <property type="entry name" value="Phosphohistidine domain"/>
    <property type="match status" value="1"/>
</dbReference>
<protein>
    <recommendedName>
        <fullName evidence="6 16">Phosphoenolpyruvate-protein phosphotransferase</fullName>
        <ecNumber evidence="5 16">2.7.3.9</ecNumber>
    </recommendedName>
    <alternativeName>
        <fullName evidence="15 16">Phosphotransferase system, enzyme I</fullName>
    </alternativeName>
</protein>
<evidence type="ECO:0000256" key="9">
    <source>
        <dbReference type="ARBA" id="ARBA00022597"/>
    </source>
</evidence>
<evidence type="ECO:0000256" key="7">
    <source>
        <dbReference type="ARBA" id="ARBA00022448"/>
    </source>
</evidence>
<organism evidence="20 21">
    <name type="scientific">Shewanella youngdeokensis</name>
    <dbReference type="NCBI Taxonomy" id="2999068"/>
    <lineage>
        <taxon>Bacteria</taxon>
        <taxon>Pseudomonadati</taxon>
        <taxon>Pseudomonadota</taxon>
        <taxon>Gammaproteobacteria</taxon>
        <taxon>Alteromonadales</taxon>
        <taxon>Shewanellaceae</taxon>
        <taxon>Shewanella</taxon>
    </lineage>
</organism>
<proteinExistence type="inferred from homology"/>
<comment type="function">
    <text evidence="16">General (non sugar-specific) component of the phosphoenolpyruvate-dependent sugar phosphotransferase system (sugar PTS). This major carbohydrate active-transport system catalyzes the phosphorylation of incoming sugar substrates concomitantly with their translocation across the cell membrane. Enzyme I transfers the phosphoryl group from phosphoenolpyruvate (PEP) to the phosphoryl carrier protein (HPr).</text>
</comment>
<dbReference type="PANTHER" id="PTHR46244:SF6">
    <property type="entry name" value="PHOSPHOENOLPYRUVATE-PROTEIN PHOSPHOTRANSFERASE"/>
    <property type="match status" value="1"/>
</dbReference>
<evidence type="ECO:0000259" key="18">
    <source>
        <dbReference type="Pfam" id="PF02896"/>
    </source>
</evidence>
<keyword evidence="11 16" id="KW-0598">Phosphotransferase system</keyword>
<dbReference type="InterPro" id="IPR036618">
    <property type="entry name" value="PtsI_HPr-bd_sf"/>
</dbReference>
<name>A0ABZ0JU40_9GAMM</name>
<evidence type="ECO:0000256" key="8">
    <source>
        <dbReference type="ARBA" id="ARBA00022490"/>
    </source>
</evidence>
<evidence type="ECO:0000256" key="2">
    <source>
        <dbReference type="ARBA" id="ARBA00001946"/>
    </source>
</evidence>
<dbReference type="EC" id="2.7.3.9" evidence="5 16"/>
<dbReference type="Pfam" id="PF02896">
    <property type="entry name" value="PEP-utilizers_C"/>
    <property type="match status" value="1"/>
</dbReference>
<evidence type="ECO:0000256" key="16">
    <source>
        <dbReference type="PIRNR" id="PIRNR000732"/>
    </source>
</evidence>
<evidence type="ECO:0000259" key="17">
    <source>
        <dbReference type="Pfam" id="PF00391"/>
    </source>
</evidence>
<dbReference type="RefSeq" id="WP_310471327.1">
    <property type="nucleotide sequence ID" value="NZ_CP136522.1"/>
</dbReference>
<evidence type="ECO:0000256" key="4">
    <source>
        <dbReference type="ARBA" id="ARBA00007837"/>
    </source>
</evidence>
<comment type="cofactor">
    <cofactor evidence="2 16">
        <name>Mg(2+)</name>
        <dbReference type="ChEBI" id="CHEBI:18420"/>
    </cofactor>
</comment>
<dbReference type="Gene3D" id="1.10.274.10">
    <property type="entry name" value="PtsI, HPr-binding domain"/>
    <property type="match status" value="1"/>
</dbReference>
<dbReference type="PIRSF" id="PIRSF000732">
    <property type="entry name" value="PTS_enzyme_I"/>
    <property type="match status" value="1"/>
</dbReference>
<dbReference type="InterPro" id="IPR023151">
    <property type="entry name" value="PEP_util_CS"/>
</dbReference>
<dbReference type="Pfam" id="PF00391">
    <property type="entry name" value="PEP-utilizers"/>
    <property type="match status" value="1"/>
</dbReference>
<evidence type="ECO:0000256" key="12">
    <source>
        <dbReference type="ARBA" id="ARBA00022723"/>
    </source>
</evidence>
<keyword evidence="14 16" id="KW-0460">Magnesium</keyword>
<comment type="subcellular location">
    <subcellularLocation>
        <location evidence="3 16">Cytoplasm</location>
    </subcellularLocation>
</comment>
<dbReference type="PROSITE" id="PS00742">
    <property type="entry name" value="PEP_ENZYMES_2"/>
    <property type="match status" value="1"/>
</dbReference>
<comment type="similarity">
    <text evidence="4 16">Belongs to the PEP-utilizing enzyme family.</text>
</comment>
<dbReference type="Pfam" id="PF05524">
    <property type="entry name" value="PEP-utilisers_N"/>
    <property type="match status" value="1"/>
</dbReference>
<keyword evidence="21" id="KW-1185">Reference proteome</keyword>
<keyword evidence="9 16" id="KW-0762">Sugar transport</keyword>
<feature type="domain" description="PEP-utilising enzyme C-terminal" evidence="18">
    <location>
        <begin position="250"/>
        <end position="539"/>
    </location>
</feature>
<dbReference type="InterPro" id="IPR040442">
    <property type="entry name" value="Pyrv_kinase-like_dom_sf"/>
</dbReference>
<keyword evidence="8 16" id="KW-0963">Cytoplasm</keyword>
<dbReference type="PANTHER" id="PTHR46244">
    <property type="entry name" value="PHOSPHOENOLPYRUVATE-PROTEIN PHOSPHOTRANSFERASE"/>
    <property type="match status" value="1"/>
</dbReference>
<evidence type="ECO:0000313" key="21">
    <source>
        <dbReference type="Proteomes" id="UP001529491"/>
    </source>
</evidence>
<evidence type="ECO:0000256" key="6">
    <source>
        <dbReference type="ARBA" id="ARBA00016544"/>
    </source>
</evidence>
<dbReference type="GO" id="GO:0008965">
    <property type="term" value="F:phosphoenolpyruvate-protein phosphotransferase activity"/>
    <property type="evidence" value="ECO:0007669"/>
    <property type="project" value="UniProtKB-EC"/>
</dbReference>
<evidence type="ECO:0000313" key="20">
    <source>
        <dbReference type="EMBL" id="WOT03703.1"/>
    </source>
</evidence>
<evidence type="ECO:0000256" key="11">
    <source>
        <dbReference type="ARBA" id="ARBA00022683"/>
    </source>
</evidence>